<sequence length="454" mass="47456">MAFLLSMPVAGQTQNIENSTVIDQNGADNAAVVDQIGLGNIAGTEDLILFQEGYHNSLVIRQDGNANQIGTTGSGLLQRNSFGRFDSQNRATIRQQGNNNRVDEVVQRVLGPVPTDANSLTIEQNGGDGNVIQRIDQNQQSGMPGQSADVTMTGFGNRIDMLQQESASDLLDESNDVFLLITGDNNGTTALRGYAGFTGAIASTLIQRRGTEDTGANGNLANLEILGNSNAFGILQRGRINRTGAIVITGDGNAIGIEQDGTENDIVLSLVEGNDNEIGLSQLGTNVAILSLQGSSSRNKVLIDQMGTNDALTEIAGDRNVITTRQGLEAGLGGTNQAETRVTGDDNRADLLQSGRNSALILIEGNGNNNTTGFSMDLADLAVGSYEQRGFGNSASVAVLGDANMSALLQNGLDNSILLSVQGNENEAVLRQIGNGNAAGLTQNGIANIALIQQ</sequence>
<keyword evidence="2" id="KW-1185">Reference proteome</keyword>
<reference evidence="1" key="1">
    <citation type="submission" date="2021-01" db="EMBL/GenBank/DDBJ databases">
        <title>Tabrizicola alba sp. nov. a motile alkaliphilic bacterium isolated from a soda lake.</title>
        <authorList>
            <person name="Szuroczki S."/>
            <person name="Abbaszade G."/>
            <person name="Schumann P."/>
            <person name="Toth E."/>
        </authorList>
    </citation>
    <scope>NUCLEOTIDE SEQUENCE</scope>
    <source>
        <strain evidence="1">DMG-N-6</strain>
    </source>
</reference>
<protein>
    <recommendedName>
        <fullName evidence="3">Curlin associated repeat-containing protein</fullName>
    </recommendedName>
</protein>
<proteinExistence type="predicted"/>
<evidence type="ECO:0000313" key="1">
    <source>
        <dbReference type="EMBL" id="MBL4918893.1"/>
    </source>
</evidence>
<accession>A0A8K0VBJ4</accession>
<evidence type="ECO:0000313" key="2">
    <source>
        <dbReference type="Proteomes" id="UP000648908"/>
    </source>
</evidence>
<evidence type="ECO:0008006" key="3">
    <source>
        <dbReference type="Google" id="ProtNLM"/>
    </source>
</evidence>
<comment type="caution">
    <text evidence="1">The sequence shown here is derived from an EMBL/GenBank/DDBJ whole genome shotgun (WGS) entry which is preliminary data.</text>
</comment>
<dbReference type="AlphaFoldDB" id="A0A8K0VBJ4"/>
<dbReference type="EMBL" id="JAESVN010000010">
    <property type="protein sequence ID" value="MBL4918893.1"/>
    <property type="molecule type" value="Genomic_DNA"/>
</dbReference>
<gene>
    <name evidence="1" type="ORF">JL811_16840</name>
</gene>
<dbReference type="Proteomes" id="UP000648908">
    <property type="component" value="Unassembled WGS sequence"/>
</dbReference>
<organism evidence="1 2">
    <name type="scientific">Szabonella alba</name>
    <dbReference type="NCBI Taxonomy" id="2804194"/>
    <lineage>
        <taxon>Bacteria</taxon>
        <taxon>Pseudomonadati</taxon>
        <taxon>Pseudomonadota</taxon>
        <taxon>Alphaproteobacteria</taxon>
        <taxon>Rhodobacterales</taxon>
        <taxon>Paracoccaceae</taxon>
        <taxon>Szabonella</taxon>
    </lineage>
</organism>
<dbReference type="RefSeq" id="WP_202689873.1">
    <property type="nucleotide sequence ID" value="NZ_JAESVN010000010.1"/>
</dbReference>
<name>A0A8K0VBJ4_9RHOB</name>